<dbReference type="GO" id="GO:0006629">
    <property type="term" value="P:lipid metabolic process"/>
    <property type="evidence" value="ECO:0007669"/>
    <property type="project" value="UniProtKB-KW"/>
</dbReference>
<keyword evidence="7" id="KW-1185">Reference proteome</keyword>
<evidence type="ECO:0000256" key="1">
    <source>
        <dbReference type="ARBA" id="ARBA00005189"/>
    </source>
</evidence>
<accession>A0A7D7LAL1</accession>
<dbReference type="EMBL" id="CP054698">
    <property type="protein sequence ID" value="QMS88616.1"/>
    <property type="molecule type" value="Genomic_DNA"/>
</dbReference>
<dbReference type="PANTHER" id="PTHR37323">
    <property type="entry name" value="GCN5-RELATED N-ACETYLTRANSFERASE"/>
    <property type="match status" value="1"/>
</dbReference>
<dbReference type="SUPFAM" id="SSF55729">
    <property type="entry name" value="Acyl-CoA N-acyltransferases (Nat)"/>
    <property type="match status" value="1"/>
</dbReference>
<comment type="pathway">
    <text evidence="1">Lipid metabolism.</text>
</comment>
<keyword evidence="3 6" id="KW-0808">Transferase</keyword>
<name>A0A7D7LAL1_9NOSO</name>
<evidence type="ECO:0000256" key="5">
    <source>
        <dbReference type="ARBA" id="ARBA00023315"/>
    </source>
</evidence>
<keyword evidence="5" id="KW-0012">Acyltransferase</keyword>
<proteinExistence type="predicted"/>
<organism evidence="6 7">
    <name type="scientific">Nostoc edaphicum CCNP1411</name>
    <dbReference type="NCBI Taxonomy" id="1472755"/>
    <lineage>
        <taxon>Bacteria</taxon>
        <taxon>Bacillati</taxon>
        <taxon>Cyanobacteriota</taxon>
        <taxon>Cyanophyceae</taxon>
        <taxon>Nostocales</taxon>
        <taxon>Nostocaceae</taxon>
        <taxon>Nostoc</taxon>
    </lineage>
</organism>
<evidence type="ECO:0000313" key="7">
    <source>
        <dbReference type="Proteomes" id="UP000514713"/>
    </source>
</evidence>
<dbReference type="InterPro" id="IPR016181">
    <property type="entry name" value="Acyl_CoA_acyltransferase"/>
</dbReference>
<sequence length="254" mass="29423">MNTKFLLTSNHLLKDFPVVETGKYILRLASTKEELESVFRLRFEIFNIELGLKYSASNPTQRDQDEFDTVCHHLILIFKPTGKIVGNYRMQSYTMASQALGFSAAKYFNINDIPDDILQETVELGRACIAKEYRNIQALLLLWKGLANYLVWSKNQYFLGRVTFKTQSPLQARCAYNYFQQKNLMHPNILVYPNSEFILELPQQCPKSYNLEIPHILQAYFACGAKICSLPSIGQFKRITFLTIFNSKNVARYQ</sequence>
<evidence type="ECO:0000256" key="3">
    <source>
        <dbReference type="ARBA" id="ARBA00022679"/>
    </source>
</evidence>
<evidence type="ECO:0000256" key="2">
    <source>
        <dbReference type="ARBA" id="ARBA00022516"/>
    </source>
</evidence>
<protein>
    <submittedName>
        <fullName evidence="6">GNAT family N-acetyltransferase</fullName>
    </submittedName>
</protein>
<dbReference type="RefSeq" id="WP_181931756.1">
    <property type="nucleotide sequence ID" value="NZ_CP054698.1"/>
</dbReference>
<keyword evidence="2" id="KW-0444">Lipid biosynthesis</keyword>
<dbReference type="Pfam" id="PF13444">
    <property type="entry name" value="Acetyltransf_5"/>
    <property type="match status" value="1"/>
</dbReference>
<dbReference type="PANTHER" id="PTHR37323:SF1">
    <property type="entry name" value="L-ORNITHINE N(ALPHA)-ACYLTRANSFERASE"/>
    <property type="match status" value="1"/>
</dbReference>
<gene>
    <name evidence="6" type="ORF">HUN01_13805</name>
</gene>
<dbReference type="KEGG" id="ned:HUN01_13805"/>
<evidence type="ECO:0000256" key="4">
    <source>
        <dbReference type="ARBA" id="ARBA00023098"/>
    </source>
</evidence>
<dbReference type="Gene3D" id="3.40.630.30">
    <property type="match status" value="1"/>
</dbReference>
<keyword evidence="4" id="KW-0443">Lipid metabolism</keyword>
<dbReference type="AlphaFoldDB" id="A0A7D7LAL1"/>
<evidence type="ECO:0000313" key="6">
    <source>
        <dbReference type="EMBL" id="QMS88616.1"/>
    </source>
</evidence>
<dbReference type="GO" id="GO:0016746">
    <property type="term" value="F:acyltransferase activity"/>
    <property type="evidence" value="ECO:0007669"/>
    <property type="project" value="UniProtKB-KW"/>
</dbReference>
<dbReference type="InterPro" id="IPR052351">
    <property type="entry name" value="Ornithine_N-alpha-AT"/>
</dbReference>
<reference evidence="7" key="1">
    <citation type="submission" date="2020-06" db="EMBL/GenBank/DDBJ databases">
        <title>Nostoc edaphicum CCNP1411 genome.</title>
        <authorList>
            <person name="Fidor A."/>
            <person name="Grabski M."/>
            <person name="Gawor J."/>
            <person name="Gromadka R."/>
            <person name="Wegrzyn G."/>
            <person name="Mazur-Marzec H."/>
        </authorList>
    </citation>
    <scope>NUCLEOTIDE SEQUENCE [LARGE SCALE GENOMIC DNA]</scope>
    <source>
        <strain evidence="7">CCNP1411</strain>
    </source>
</reference>
<dbReference type="Proteomes" id="UP000514713">
    <property type="component" value="Chromosome"/>
</dbReference>